<gene>
    <name evidence="1" type="ORF">CVT26_005502</name>
</gene>
<name>A0A409WJL5_9AGAR</name>
<evidence type="ECO:0000313" key="1">
    <source>
        <dbReference type="EMBL" id="PPQ78661.1"/>
    </source>
</evidence>
<dbReference type="EMBL" id="NHYE01005042">
    <property type="protein sequence ID" value="PPQ78661.1"/>
    <property type="molecule type" value="Genomic_DNA"/>
</dbReference>
<comment type="caution">
    <text evidence="1">The sequence shown here is derived from an EMBL/GenBank/DDBJ whole genome shotgun (WGS) entry which is preliminary data.</text>
</comment>
<keyword evidence="2" id="KW-1185">Reference proteome</keyword>
<protein>
    <submittedName>
        <fullName evidence="1">Uncharacterized protein</fullName>
    </submittedName>
</protein>
<proteinExistence type="predicted"/>
<evidence type="ECO:0000313" key="2">
    <source>
        <dbReference type="Proteomes" id="UP000284706"/>
    </source>
</evidence>
<dbReference type="InParanoid" id="A0A409WJL5"/>
<sequence>MDMEGCGKHEKVEALVRDEGVQEKGIFFEDATSTTAVSFYKLLSFYKMFQQRQLWYGSRHEANMISRARHVCLEGFGVQGRKLWQVDASECVLNGMLALEVRMAQIWPHGNNSACKG</sequence>
<organism evidence="1 2">
    <name type="scientific">Gymnopilus dilepis</name>
    <dbReference type="NCBI Taxonomy" id="231916"/>
    <lineage>
        <taxon>Eukaryota</taxon>
        <taxon>Fungi</taxon>
        <taxon>Dikarya</taxon>
        <taxon>Basidiomycota</taxon>
        <taxon>Agaricomycotina</taxon>
        <taxon>Agaricomycetes</taxon>
        <taxon>Agaricomycetidae</taxon>
        <taxon>Agaricales</taxon>
        <taxon>Agaricineae</taxon>
        <taxon>Hymenogastraceae</taxon>
        <taxon>Gymnopilus</taxon>
    </lineage>
</organism>
<accession>A0A409WJL5</accession>
<reference evidence="1 2" key="1">
    <citation type="journal article" date="2018" name="Evol. Lett.">
        <title>Horizontal gene cluster transfer increased hallucinogenic mushroom diversity.</title>
        <authorList>
            <person name="Reynolds H.T."/>
            <person name="Vijayakumar V."/>
            <person name="Gluck-Thaler E."/>
            <person name="Korotkin H.B."/>
            <person name="Matheny P.B."/>
            <person name="Slot J.C."/>
        </authorList>
    </citation>
    <scope>NUCLEOTIDE SEQUENCE [LARGE SCALE GENOMIC DNA]</scope>
    <source>
        <strain evidence="1 2">SRW20</strain>
    </source>
</reference>
<dbReference type="Proteomes" id="UP000284706">
    <property type="component" value="Unassembled WGS sequence"/>
</dbReference>
<dbReference type="AlphaFoldDB" id="A0A409WJL5"/>